<accession>G3N519</accession>
<dbReference type="STRING" id="69293.ENSGACP00000000389"/>
<name>G3N519_GASAC</name>
<evidence type="ECO:0000313" key="2">
    <source>
        <dbReference type="Ensembl" id="ENSGACP00000000389.1"/>
    </source>
</evidence>
<protein>
    <recommendedName>
        <fullName evidence="3">BCL2 like 15</fullName>
    </recommendedName>
</protein>
<dbReference type="OMA" id="RMCANEI"/>
<dbReference type="GO" id="GO:0006915">
    <property type="term" value="P:apoptotic process"/>
    <property type="evidence" value="ECO:0007669"/>
    <property type="project" value="UniProtKB-KW"/>
</dbReference>
<dbReference type="SUPFAM" id="SSF56854">
    <property type="entry name" value="Bcl-2 inhibitors of programmed cell death"/>
    <property type="match status" value="1"/>
</dbReference>
<reference evidence="2" key="2">
    <citation type="submission" date="2024-04" db="UniProtKB">
        <authorList>
            <consortium name="Ensembl"/>
        </authorList>
    </citation>
    <scope>IDENTIFICATION</scope>
</reference>
<dbReference type="AlphaFoldDB" id="G3N519"/>
<reference evidence="2" key="1">
    <citation type="submission" date="2006-01" db="EMBL/GenBank/DDBJ databases">
        <authorList>
            <person name="Lindblad-Toh K."/>
            <person name="Mauceli E."/>
            <person name="Grabherr M."/>
            <person name="Chang J.L."/>
            <person name="Lander E.S."/>
        </authorList>
    </citation>
    <scope>NUCLEOTIDE SEQUENCE [LARGE SCALE GENOMIC DNA]</scope>
</reference>
<proteinExistence type="predicted"/>
<dbReference type="GO" id="GO:0042981">
    <property type="term" value="P:regulation of apoptotic process"/>
    <property type="evidence" value="ECO:0007669"/>
    <property type="project" value="InterPro"/>
</dbReference>
<dbReference type="PANTHER" id="PTHR36466:SF1">
    <property type="entry name" value="BCL-2-LIKE PROTEIN 15"/>
    <property type="match status" value="1"/>
</dbReference>
<sequence length="162" mass="17695">MAPTAPFEWQTDQIVKCLLGDEDEVCAQRSGSYLEVDSPTSASDEDTFDPVIIADKLRTVADSLNADAQFKAALGDLKQAVAQEALETAFSNGVEAICQTPVSQKAEVLPEMQLIRASVALSLYVKKFSPELKNKIQSVMSEFLSRRVGPWVTQQGGWDKVV</sequence>
<dbReference type="Bgee" id="ENSGACG00000000307">
    <property type="expression patterns" value="Expressed in intestinal epithelial cell and 11 other cell types or tissues"/>
</dbReference>
<dbReference type="PANTHER" id="PTHR36466">
    <property type="entry name" value="BCL-2-LIKE PROTEIN 15"/>
    <property type="match status" value="1"/>
</dbReference>
<dbReference type="Gene3D" id="1.10.437.10">
    <property type="entry name" value="Blc2-like"/>
    <property type="match status" value="1"/>
</dbReference>
<dbReference type="InParanoid" id="G3N519"/>
<dbReference type="InterPro" id="IPR033543">
    <property type="entry name" value="BCL2L15"/>
</dbReference>
<dbReference type="Ensembl" id="ENSGACT00000000389.1">
    <property type="protein sequence ID" value="ENSGACP00000000389.1"/>
    <property type="gene ID" value="ENSGACG00000000307.1"/>
</dbReference>
<keyword evidence="1" id="KW-0053">Apoptosis</keyword>
<evidence type="ECO:0008006" key="3">
    <source>
        <dbReference type="Google" id="ProtNLM"/>
    </source>
</evidence>
<dbReference type="eggNOG" id="ENOG502SB5V">
    <property type="taxonomic scope" value="Eukaryota"/>
</dbReference>
<dbReference type="InterPro" id="IPR002475">
    <property type="entry name" value="Bcl2-like"/>
</dbReference>
<dbReference type="PROSITE" id="PS50062">
    <property type="entry name" value="BCL2_FAMILY"/>
    <property type="match status" value="1"/>
</dbReference>
<evidence type="ECO:0000256" key="1">
    <source>
        <dbReference type="ARBA" id="ARBA00022703"/>
    </source>
</evidence>
<dbReference type="InterPro" id="IPR036834">
    <property type="entry name" value="Bcl-2-like_sf"/>
</dbReference>
<organism evidence="2">
    <name type="scientific">Gasterosteus aculeatus</name>
    <name type="common">Three-spined stickleback</name>
    <dbReference type="NCBI Taxonomy" id="69293"/>
    <lineage>
        <taxon>Eukaryota</taxon>
        <taxon>Metazoa</taxon>
        <taxon>Chordata</taxon>
        <taxon>Craniata</taxon>
        <taxon>Vertebrata</taxon>
        <taxon>Euteleostomi</taxon>
        <taxon>Actinopterygii</taxon>
        <taxon>Neopterygii</taxon>
        <taxon>Teleostei</taxon>
        <taxon>Neoteleostei</taxon>
        <taxon>Acanthomorphata</taxon>
        <taxon>Eupercaria</taxon>
        <taxon>Perciformes</taxon>
        <taxon>Cottioidei</taxon>
        <taxon>Gasterosteales</taxon>
        <taxon>Gasterosteidae</taxon>
        <taxon>Gasterosteus</taxon>
    </lineage>
</organism>